<dbReference type="SMART" id="SM00116">
    <property type="entry name" value="CBS"/>
    <property type="match status" value="4"/>
</dbReference>
<proteinExistence type="predicted"/>
<sequence length="667" mass="73795">MSTVSSFALERAIDRHPPITTPGESIKSALIQMQTAASSYILVAQAGNKFASLLTERDLLNIIVNSRHSSDISLAAVMPAEVITSHIDQITDLLTARLLLRQHKIRHLPLVSDQGCIEGVITYDNLSRLLNPIDLLRLRHVEEVMTSQVIWAPPHTSLTELSNLMASHRVSCIVIGEASPMLGCIRPIGVVTEPHIIHLWMQGANFDHTQAQDLINGSFRCILTTDSLWYAHKLMTTDGTRRLVVVGTDGFLAGVVTQSSLFQSVEPDEAQLTLKTLTNIIDEHTVDLSQANQKLERTIQERKRAKAALQQQIARERLVNRITQNIRQSLELTSILTTAVDEVSAFFQAGRTLIYRIVDEERPAGEIIAEAGSAVAGNGAPTASPLGPALAQLDMDFYASGRVHSVPDLEADDRSSQKTRFLAAHGIRSVLIAPILVKQNLWGLLLLSQEEPRRWERSEIKLFEQITAQIGLAIQQAVLYSQLEIANQKLLNQANTDELTQLSNRRHFSHCLAKEWKRLQREQQPLSVILCDVDHFKLYNDTYGHQAGDDCLKAVAQALKQPVKRPADETARYGGEEFVIVLPNTPLEGAQHVAEQIRLQVQGLNIPHRSSKTSDCVTLSLGVACCIPNSKSSPEELVKTADMALYAAKESGRNRWASESHAPQLQA</sequence>
<dbReference type="PANTHER" id="PTHR45138">
    <property type="entry name" value="REGULATORY COMPONENTS OF SENSORY TRANSDUCTION SYSTEM"/>
    <property type="match status" value="1"/>
</dbReference>
<comment type="caution">
    <text evidence="6">The sequence shown here is derived from an EMBL/GenBank/DDBJ whole genome shotgun (WGS) entry which is preliminary data.</text>
</comment>
<keyword evidence="2" id="KW-0175">Coiled coil</keyword>
<name>A0ABS5Y501_9CYAN</name>
<keyword evidence="7" id="KW-1185">Reference proteome</keyword>
<dbReference type="EMBL" id="JADOER010000008">
    <property type="protein sequence ID" value="MBT9312434.1"/>
    <property type="molecule type" value="Genomic_DNA"/>
</dbReference>
<organism evidence="6 7">
    <name type="scientific">Leptothoe kymatousa TAU-MAC 1615</name>
    <dbReference type="NCBI Taxonomy" id="2364775"/>
    <lineage>
        <taxon>Bacteria</taxon>
        <taxon>Bacillati</taxon>
        <taxon>Cyanobacteriota</taxon>
        <taxon>Cyanophyceae</taxon>
        <taxon>Nodosilineales</taxon>
        <taxon>Cymatolegaceae</taxon>
        <taxon>Leptothoe</taxon>
        <taxon>Leptothoe kymatousa</taxon>
    </lineage>
</organism>
<dbReference type="NCBIfam" id="TIGR00254">
    <property type="entry name" value="GGDEF"/>
    <property type="match status" value="1"/>
</dbReference>
<dbReference type="SMART" id="SM00267">
    <property type="entry name" value="GGDEF"/>
    <property type="match status" value="1"/>
</dbReference>
<dbReference type="Pfam" id="PF00990">
    <property type="entry name" value="GGDEF"/>
    <property type="match status" value="1"/>
</dbReference>
<dbReference type="InterPro" id="IPR029787">
    <property type="entry name" value="Nucleotide_cyclase"/>
</dbReference>
<dbReference type="InterPro" id="IPR029016">
    <property type="entry name" value="GAF-like_dom_sf"/>
</dbReference>
<feature type="domain" description="GGDEF" evidence="4">
    <location>
        <begin position="524"/>
        <end position="661"/>
    </location>
</feature>
<accession>A0ABS5Y501</accession>
<evidence type="ECO:0000259" key="4">
    <source>
        <dbReference type="PROSITE" id="PS50887"/>
    </source>
</evidence>
<evidence type="ECO:0000259" key="5">
    <source>
        <dbReference type="PROSITE" id="PS51371"/>
    </source>
</evidence>
<dbReference type="RefSeq" id="WP_215618331.1">
    <property type="nucleotide sequence ID" value="NZ_JADOER010000008.1"/>
</dbReference>
<dbReference type="PROSITE" id="PS51371">
    <property type="entry name" value="CBS"/>
    <property type="match status" value="3"/>
</dbReference>
<dbReference type="SUPFAM" id="SSF55781">
    <property type="entry name" value="GAF domain-like"/>
    <property type="match status" value="1"/>
</dbReference>
<dbReference type="Proteomes" id="UP001196661">
    <property type="component" value="Unassembled WGS sequence"/>
</dbReference>
<dbReference type="Gene3D" id="3.30.70.270">
    <property type="match status" value="1"/>
</dbReference>
<feature type="domain" description="Phytochrome chromophore attachment site" evidence="3">
    <location>
        <begin position="331"/>
        <end position="469"/>
    </location>
</feature>
<dbReference type="InterPro" id="IPR000644">
    <property type="entry name" value="CBS_dom"/>
</dbReference>
<dbReference type="InterPro" id="IPR050469">
    <property type="entry name" value="Diguanylate_Cyclase"/>
</dbReference>
<evidence type="ECO:0000259" key="3">
    <source>
        <dbReference type="PROSITE" id="PS50046"/>
    </source>
</evidence>
<dbReference type="CDD" id="cd01949">
    <property type="entry name" value="GGDEF"/>
    <property type="match status" value="1"/>
</dbReference>
<feature type="coiled-coil region" evidence="2">
    <location>
        <begin position="274"/>
        <end position="315"/>
    </location>
</feature>
<reference evidence="6 7" key="1">
    <citation type="journal article" date="2021" name="Mar. Drugs">
        <title>Genome Reduction and Secondary Metabolism of the Marine Sponge-Associated Cyanobacterium Leptothoe.</title>
        <authorList>
            <person name="Konstantinou D."/>
            <person name="Popin R.V."/>
            <person name="Fewer D.P."/>
            <person name="Sivonen K."/>
            <person name="Gkelis S."/>
        </authorList>
    </citation>
    <scope>NUCLEOTIDE SEQUENCE [LARGE SCALE GENOMIC DNA]</scope>
    <source>
        <strain evidence="6 7">TAU-MAC 1615</strain>
    </source>
</reference>
<dbReference type="Pfam" id="PF01590">
    <property type="entry name" value="GAF"/>
    <property type="match status" value="1"/>
</dbReference>
<dbReference type="InterPro" id="IPR046342">
    <property type="entry name" value="CBS_dom_sf"/>
</dbReference>
<feature type="domain" description="CBS" evidence="5">
    <location>
        <begin position="13"/>
        <end position="70"/>
    </location>
</feature>
<gene>
    <name evidence="6" type="ORF">IXB28_09475</name>
</gene>
<feature type="domain" description="CBS" evidence="5">
    <location>
        <begin position="145"/>
        <end position="208"/>
    </location>
</feature>
<dbReference type="PROSITE" id="PS50887">
    <property type="entry name" value="GGDEF"/>
    <property type="match status" value="1"/>
</dbReference>
<dbReference type="InterPro" id="IPR000160">
    <property type="entry name" value="GGDEF_dom"/>
</dbReference>
<dbReference type="Gene3D" id="3.10.580.10">
    <property type="entry name" value="CBS-domain"/>
    <property type="match status" value="2"/>
</dbReference>
<dbReference type="InterPro" id="IPR003018">
    <property type="entry name" value="GAF"/>
</dbReference>
<protein>
    <submittedName>
        <fullName evidence="6">Diguanylate cyclase</fullName>
    </submittedName>
</protein>
<evidence type="ECO:0000256" key="2">
    <source>
        <dbReference type="SAM" id="Coils"/>
    </source>
</evidence>
<feature type="domain" description="CBS" evidence="5">
    <location>
        <begin position="78"/>
        <end position="138"/>
    </location>
</feature>
<dbReference type="PROSITE" id="PS50046">
    <property type="entry name" value="PHYTOCHROME_2"/>
    <property type="match status" value="1"/>
</dbReference>
<dbReference type="InterPro" id="IPR016132">
    <property type="entry name" value="Phyto_chromo_attachment"/>
</dbReference>
<evidence type="ECO:0000313" key="6">
    <source>
        <dbReference type="EMBL" id="MBT9312434.1"/>
    </source>
</evidence>
<evidence type="ECO:0000313" key="7">
    <source>
        <dbReference type="Proteomes" id="UP001196661"/>
    </source>
</evidence>
<keyword evidence="1" id="KW-0129">CBS domain</keyword>
<dbReference type="PANTHER" id="PTHR45138:SF9">
    <property type="entry name" value="DIGUANYLATE CYCLASE DGCM-RELATED"/>
    <property type="match status" value="1"/>
</dbReference>
<dbReference type="Pfam" id="PF00571">
    <property type="entry name" value="CBS"/>
    <property type="match status" value="3"/>
</dbReference>
<dbReference type="SMART" id="SM00065">
    <property type="entry name" value="GAF"/>
    <property type="match status" value="1"/>
</dbReference>
<dbReference type="Gene3D" id="3.30.450.40">
    <property type="match status" value="1"/>
</dbReference>
<dbReference type="SUPFAM" id="SSF54631">
    <property type="entry name" value="CBS-domain pair"/>
    <property type="match status" value="2"/>
</dbReference>
<evidence type="ECO:0000256" key="1">
    <source>
        <dbReference type="PROSITE-ProRule" id="PRU00703"/>
    </source>
</evidence>
<dbReference type="SUPFAM" id="SSF55073">
    <property type="entry name" value="Nucleotide cyclase"/>
    <property type="match status" value="1"/>
</dbReference>
<dbReference type="InterPro" id="IPR043128">
    <property type="entry name" value="Rev_trsase/Diguanyl_cyclase"/>
</dbReference>